<reference evidence="1 2" key="1">
    <citation type="submission" date="2019-06" db="EMBL/GenBank/DDBJ databases">
        <title>A chromosome-scale genome assembly of the European perch, Perca fluviatilis.</title>
        <authorList>
            <person name="Roques C."/>
            <person name="Zahm M."/>
            <person name="Cabau C."/>
            <person name="Klopp C."/>
            <person name="Bouchez O."/>
            <person name="Donnadieu C."/>
            <person name="Kuhl H."/>
            <person name="Gislard M."/>
            <person name="Guendouz S."/>
            <person name="Journot L."/>
            <person name="Haffray P."/>
            <person name="Bestin A."/>
            <person name="Morvezen R."/>
            <person name="Feron R."/>
            <person name="Wen M."/>
            <person name="Jouanno E."/>
            <person name="Herpin A."/>
            <person name="Schartl M."/>
            <person name="Postlethwait J."/>
            <person name="Schaerlinger B."/>
            <person name="Chardard D."/>
            <person name="Lecocq T."/>
            <person name="Poncet C."/>
            <person name="Jaffrelo L."/>
            <person name="Lampietro C."/>
            <person name="Guiguen Y."/>
        </authorList>
    </citation>
    <scope>NUCLEOTIDE SEQUENCE [LARGE SCALE GENOMIC DNA]</scope>
    <source>
        <tissue evidence="1">Blood</tissue>
    </source>
</reference>
<evidence type="ECO:0000313" key="1">
    <source>
        <dbReference type="EMBL" id="KAF1384023.1"/>
    </source>
</evidence>
<keyword evidence="2" id="KW-1185">Reference proteome</keyword>
<protein>
    <submittedName>
        <fullName evidence="1">Uncharacterized protein</fullName>
    </submittedName>
</protein>
<accession>A0A6A5F4T5</accession>
<proteinExistence type="predicted"/>
<organism evidence="1 2">
    <name type="scientific">Perca fluviatilis</name>
    <name type="common">European perch</name>
    <dbReference type="NCBI Taxonomy" id="8168"/>
    <lineage>
        <taxon>Eukaryota</taxon>
        <taxon>Metazoa</taxon>
        <taxon>Chordata</taxon>
        <taxon>Craniata</taxon>
        <taxon>Vertebrata</taxon>
        <taxon>Euteleostomi</taxon>
        <taxon>Actinopterygii</taxon>
        <taxon>Neopterygii</taxon>
        <taxon>Teleostei</taxon>
        <taxon>Neoteleostei</taxon>
        <taxon>Acanthomorphata</taxon>
        <taxon>Eupercaria</taxon>
        <taxon>Perciformes</taxon>
        <taxon>Percoidei</taxon>
        <taxon>Percidae</taxon>
        <taxon>Percinae</taxon>
        <taxon>Perca</taxon>
    </lineage>
</organism>
<comment type="caution">
    <text evidence="1">The sequence shown here is derived from an EMBL/GenBank/DDBJ whole genome shotgun (WGS) entry which is preliminary data.</text>
</comment>
<gene>
    <name evidence="1" type="ORF">PFLUV_G00137930</name>
</gene>
<evidence type="ECO:0000313" key="2">
    <source>
        <dbReference type="Proteomes" id="UP000465112"/>
    </source>
</evidence>
<dbReference type="Proteomes" id="UP000465112">
    <property type="component" value="Chromosome 11"/>
</dbReference>
<name>A0A6A5F4T5_PERFL</name>
<sequence>MRLHMRRSPFPRSCNLPAAGLFFLLSGRVLFFAGGWLEEFSCLLAGFEHGLDSSTQRDMRRVTGATLSGSSSVFLKTFVA</sequence>
<dbReference type="EMBL" id="VHII01000011">
    <property type="protein sequence ID" value="KAF1384023.1"/>
    <property type="molecule type" value="Genomic_DNA"/>
</dbReference>
<dbReference type="AlphaFoldDB" id="A0A6A5F4T5"/>